<dbReference type="Proteomes" id="UP001198163">
    <property type="component" value="Unassembled WGS sequence"/>
</dbReference>
<dbReference type="InterPro" id="IPR050498">
    <property type="entry name" value="Ycf3"/>
</dbReference>
<keyword evidence="4" id="KW-0472">Membrane</keyword>
<evidence type="ECO:0000256" key="1">
    <source>
        <dbReference type="ARBA" id="ARBA00022737"/>
    </source>
</evidence>
<dbReference type="InterPro" id="IPR011990">
    <property type="entry name" value="TPR-like_helical_dom_sf"/>
</dbReference>
<reference evidence="5" key="1">
    <citation type="submission" date="2021-08" db="EMBL/GenBank/DDBJ databases">
        <title>Comparative analyses of Brucepasteria parasyntrophica and Teretinema zuelzerae.</title>
        <authorList>
            <person name="Song Y."/>
            <person name="Brune A."/>
        </authorList>
    </citation>
    <scope>NUCLEOTIDE SEQUENCE</scope>
    <source>
        <strain evidence="5">DSM 1903</strain>
    </source>
</reference>
<protein>
    <submittedName>
        <fullName evidence="5">Tetratricopeptide repeat protein</fullName>
    </submittedName>
</protein>
<feature type="repeat" description="TPR" evidence="3">
    <location>
        <begin position="271"/>
        <end position="304"/>
    </location>
</feature>
<feature type="transmembrane region" description="Helical" evidence="4">
    <location>
        <begin position="21"/>
        <end position="43"/>
    </location>
</feature>
<dbReference type="AlphaFoldDB" id="A0AAE3EIW8"/>
<dbReference type="Pfam" id="PF13181">
    <property type="entry name" value="TPR_8"/>
    <property type="match status" value="2"/>
</dbReference>
<evidence type="ECO:0000313" key="6">
    <source>
        <dbReference type="Proteomes" id="UP001198163"/>
    </source>
</evidence>
<dbReference type="Pfam" id="PF13432">
    <property type="entry name" value="TPR_16"/>
    <property type="match status" value="1"/>
</dbReference>
<keyword evidence="4" id="KW-0812">Transmembrane</keyword>
<keyword evidence="6" id="KW-1185">Reference proteome</keyword>
<name>A0AAE3EIW8_9SPIR</name>
<dbReference type="EMBL" id="JAINWA010000003">
    <property type="protein sequence ID" value="MCD1654591.1"/>
    <property type="molecule type" value="Genomic_DNA"/>
</dbReference>
<dbReference type="GO" id="GO:0009279">
    <property type="term" value="C:cell outer membrane"/>
    <property type="evidence" value="ECO:0007669"/>
    <property type="project" value="TreeGrafter"/>
</dbReference>
<dbReference type="PROSITE" id="PS50005">
    <property type="entry name" value="TPR"/>
    <property type="match status" value="1"/>
</dbReference>
<dbReference type="SMART" id="SM00028">
    <property type="entry name" value="TPR"/>
    <property type="match status" value="2"/>
</dbReference>
<accession>A0AAE3EIW8</accession>
<dbReference type="PANTHER" id="PTHR44858">
    <property type="entry name" value="TETRATRICOPEPTIDE REPEAT PROTEIN 6"/>
    <property type="match status" value="1"/>
</dbReference>
<evidence type="ECO:0000256" key="4">
    <source>
        <dbReference type="SAM" id="Phobius"/>
    </source>
</evidence>
<keyword evidence="4" id="KW-1133">Transmembrane helix</keyword>
<dbReference type="SUPFAM" id="SSF48452">
    <property type="entry name" value="TPR-like"/>
    <property type="match status" value="1"/>
</dbReference>
<gene>
    <name evidence="5" type="ORF">K7J14_07725</name>
</gene>
<organism evidence="5 6">
    <name type="scientific">Teretinema zuelzerae</name>
    <dbReference type="NCBI Taxonomy" id="156"/>
    <lineage>
        <taxon>Bacteria</taxon>
        <taxon>Pseudomonadati</taxon>
        <taxon>Spirochaetota</taxon>
        <taxon>Spirochaetia</taxon>
        <taxon>Spirochaetales</taxon>
        <taxon>Treponemataceae</taxon>
        <taxon>Teretinema</taxon>
    </lineage>
</organism>
<keyword evidence="1" id="KW-0677">Repeat</keyword>
<evidence type="ECO:0000313" key="5">
    <source>
        <dbReference type="EMBL" id="MCD1654591.1"/>
    </source>
</evidence>
<evidence type="ECO:0000256" key="2">
    <source>
        <dbReference type="ARBA" id="ARBA00022803"/>
    </source>
</evidence>
<sequence>MSFKRREKKYLLTGRHQPFGSGFIFFVVFLFIAATALLSWQFIFKKTFSRTPRIQDVYSAWEHHDFELAYDKAGQILTARPLDGEALSMRGFSAYYLYVEQTDSNIAQQLLAESIQNLRNAWHRVVESERPFIAYVLGKAYYQRGLYFADLASFYLEYAHNSGVAADDLDEFRALSFSSLGNHEASITAFLEALSAKPSDLLVYSLAQSYVEMKDSEKAEQYFLETIRITNDELLQLKSRNALGLLYLNALRIDDAHREFALILEKEPNSADAHYGLGVVYEIQGDLIRARAEWRKALKADPLHGGARLKMNS</sequence>
<dbReference type="RefSeq" id="WP_230754994.1">
    <property type="nucleotide sequence ID" value="NZ_JAINWA010000003.1"/>
</dbReference>
<proteinExistence type="predicted"/>
<evidence type="ECO:0000256" key="3">
    <source>
        <dbReference type="PROSITE-ProRule" id="PRU00339"/>
    </source>
</evidence>
<dbReference type="PANTHER" id="PTHR44858:SF1">
    <property type="entry name" value="UDP-N-ACETYLGLUCOSAMINE--PEPTIDE N-ACETYLGLUCOSAMINYLTRANSFERASE SPINDLY-RELATED"/>
    <property type="match status" value="1"/>
</dbReference>
<comment type="caution">
    <text evidence="5">The sequence shown here is derived from an EMBL/GenBank/DDBJ whole genome shotgun (WGS) entry which is preliminary data.</text>
</comment>
<dbReference type="GO" id="GO:0046813">
    <property type="term" value="P:receptor-mediated virion attachment to host cell"/>
    <property type="evidence" value="ECO:0007669"/>
    <property type="project" value="TreeGrafter"/>
</dbReference>
<keyword evidence="2 3" id="KW-0802">TPR repeat</keyword>
<dbReference type="InterPro" id="IPR019734">
    <property type="entry name" value="TPR_rpt"/>
</dbReference>
<dbReference type="Gene3D" id="1.25.40.10">
    <property type="entry name" value="Tetratricopeptide repeat domain"/>
    <property type="match status" value="2"/>
</dbReference>